<organism evidence="1 2">
    <name type="scientific">Cirrhinus molitorella</name>
    <name type="common">mud carp</name>
    <dbReference type="NCBI Taxonomy" id="172907"/>
    <lineage>
        <taxon>Eukaryota</taxon>
        <taxon>Metazoa</taxon>
        <taxon>Chordata</taxon>
        <taxon>Craniata</taxon>
        <taxon>Vertebrata</taxon>
        <taxon>Euteleostomi</taxon>
        <taxon>Actinopterygii</taxon>
        <taxon>Neopterygii</taxon>
        <taxon>Teleostei</taxon>
        <taxon>Ostariophysi</taxon>
        <taxon>Cypriniformes</taxon>
        <taxon>Cyprinidae</taxon>
        <taxon>Labeoninae</taxon>
        <taxon>Labeonini</taxon>
        <taxon>Cirrhinus</taxon>
    </lineage>
</organism>
<dbReference type="AlphaFoldDB" id="A0AA88P809"/>
<sequence length="66" mass="7436">MDCAQELKRDTDSSDRGLEVIFPLPRSLPLYSHIKRGSRTEDIPITFTKRGISAIIFSKCAIVQRG</sequence>
<keyword evidence="2" id="KW-1185">Reference proteome</keyword>
<dbReference type="EMBL" id="JAUYZG010000020">
    <property type="protein sequence ID" value="KAK2876492.1"/>
    <property type="molecule type" value="Genomic_DNA"/>
</dbReference>
<accession>A0AA88P809</accession>
<protein>
    <submittedName>
        <fullName evidence="1">Uncharacterized protein</fullName>
    </submittedName>
</protein>
<proteinExistence type="predicted"/>
<dbReference type="Proteomes" id="UP001187343">
    <property type="component" value="Unassembled WGS sequence"/>
</dbReference>
<evidence type="ECO:0000313" key="2">
    <source>
        <dbReference type="Proteomes" id="UP001187343"/>
    </source>
</evidence>
<evidence type="ECO:0000313" key="1">
    <source>
        <dbReference type="EMBL" id="KAK2876492.1"/>
    </source>
</evidence>
<gene>
    <name evidence="1" type="ORF">Q8A67_020588</name>
</gene>
<comment type="caution">
    <text evidence="1">The sequence shown here is derived from an EMBL/GenBank/DDBJ whole genome shotgun (WGS) entry which is preliminary data.</text>
</comment>
<name>A0AA88P809_9TELE</name>
<reference evidence="1" key="1">
    <citation type="submission" date="2023-08" db="EMBL/GenBank/DDBJ databases">
        <title>Chromosome-level Genome Assembly of mud carp (Cirrhinus molitorella).</title>
        <authorList>
            <person name="Liu H."/>
        </authorList>
    </citation>
    <scope>NUCLEOTIDE SEQUENCE</scope>
    <source>
        <strain evidence="1">Prfri</strain>
        <tissue evidence="1">Muscle</tissue>
    </source>
</reference>